<dbReference type="PANTHER" id="PTHR47934:SF6">
    <property type="entry name" value="MITOCHONDRIAL GROUP I INTRON SPLICING FACTOR CCM1-RELATED"/>
    <property type="match status" value="1"/>
</dbReference>
<dbReference type="Gene3D" id="1.25.40.10">
    <property type="entry name" value="Tetratricopeptide repeat domain"/>
    <property type="match status" value="1"/>
</dbReference>
<dbReference type="GO" id="GO:0006396">
    <property type="term" value="P:RNA processing"/>
    <property type="evidence" value="ECO:0007669"/>
    <property type="project" value="TreeGrafter"/>
</dbReference>
<organism evidence="3 4">
    <name type="scientific">Ceratobasidium theobromae</name>
    <dbReference type="NCBI Taxonomy" id="1582974"/>
    <lineage>
        <taxon>Eukaryota</taxon>
        <taxon>Fungi</taxon>
        <taxon>Dikarya</taxon>
        <taxon>Basidiomycota</taxon>
        <taxon>Agaricomycotina</taxon>
        <taxon>Agaricomycetes</taxon>
        <taxon>Cantharellales</taxon>
        <taxon>Ceratobasidiaceae</taxon>
        <taxon>Ceratobasidium</taxon>
    </lineage>
</organism>
<dbReference type="GO" id="GO:0007005">
    <property type="term" value="P:mitochondrion organization"/>
    <property type="evidence" value="ECO:0007669"/>
    <property type="project" value="TreeGrafter"/>
</dbReference>
<dbReference type="PROSITE" id="PS51375">
    <property type="entry name" value="PPR"/>
    <property type="match status" value="1"/>
</dbReference>
<proteinExistence type="predicted"/>
<feature type="compositionally biased region" description="Acidic residues" evidence="2">
    <location>
        <begin position="1545"/>
        <end position="1561"/>
    </location>
</feature>
<feature type="region of interest" description="Disordered" evidence="2">
    <location>
        <begin position="1718"/>
        <end position="1750"/>
    </location>
</feature>
<feature type="compositionally biased region" description="Polar residues" evidence="2">
    <location>
        <begin position="1189"/>
        <end position="1200"/>
    </location>
</feature>
<evidence type="ECO:0000256" key="2">
    <source>
        <dbReference type="SAM" id="MobiDB-lite"/>
    </source>
</evidence>
<name>A0A5N5QTJ6_9AGAM</name>
<dbReference type="InterPro" id="IPR011990">
    <property type="entry name" value="TPR-like_helical_dom_sf"/>
</dbReference>
<evidence type="ECO:0000313" key="3">
    <source>
        <dbReference type="EMBL" id="KAB5595060.1"/>
    </source>
</evidence>
<feature type="repeat" description="PPR" evidence="1">
    <location>
        <begin position="803"/>
        <end position="837"/>
    </location>
</feature>
<dbReference type="GO" id="GO:0005739">
    <property type="term" value="C:mitochondrion"/>
    <property type="evidence" value="ECO:0007669"/>
    <property type="project" value="TreeGrafter"/>
</dbReference>
<evidence type="ECO:0000313" key="4">
    <source>
        <dbReference type="Proteomes" id="UP000383932"/>
    </source>
</evidence>
<feature type="region of interest" description="Disordered" evidence="2">
    <location>
        <begin position="1148"/>
        <end position="1205"/>
    </location>
</feature>
<dbReference type="OrthoDB" id="185373at2759"/>
<protein>
    <submittedName>
        <fullName evidence="3">Uncharacterized protein</fullName>
    </submittedName>
</protein>
<feature type="region of interest" description="Disordered" evidence="2">
    <location>
        <begin position="1540"/>
        <end position="1642"/>
    </location>
</feature>
<accession>A0A5N5QTJ6</accession>
<feature type="region of interest" description="Disordered" evidence="2">
    <location>
        <begin position="1831"/>
        <end position="1856"/>
    </location>
</feature>
<sequence length="1913" mass="207663">MTILQSRLMLGPRRADSVFLTRKSRVFGILGFLRSRVDKFNLNNDNWSRNMYIRASITRKPPKKPPLPFTAPTSARILSPRTPIPIRHLSATYTIQGKEPRSPSMLSQFFGFQPRKPALDPSKLVRDASDTLRVLLSISPPVRTSLLHKPYEELMEAAKAYRTAEPDPLDLTTRGTDKDYAILHLARDPNTPTDPMRYLSTLLQRLTSSTSGIPPAADLELALSVFADMESMFGRMPIREDVLALVRARAMLRQPEEAIALVSGMVKDPPGPGSDVWPLIARAVILQDSGEGADGIRRLMRLMAKKGVKPPPGAWCALLGAVRPEEVGAVLKVLPDDAKKEAHVWAVALEKVLDVEGLRKQVAETLKRIVDQQGVLDTRVWAALIGYTGRAGYLPYNALKAFERGGGIPDSVLLGALLGALPLSEQTPGTLRKLESKMGIDADETAWGVLVDAAVERIGREIGPETEETGVVGVWKAASESGVNLTSETLNRIAGMREVSIVDRLRVYKLVETAWPVGKEKGRPIDASRETQVDTWMRREDALSAPGPTAKTYSALLGALVVQRGNELDKTTASAAAVELLSDMRLRGIRFPHIARAPNSSTPARPGPDIKAFRSFGSAPLSPLASLAILLMQSAPSHEAAFKTYAYACVVDPSSGSFGEREYRAVLKAFAGLRVPRDEEEVFKDVGTDRWVDQTAGGTLGKKPEIYAPPPAALYYEIMRDMQRAGYEVGMSEYAIVLREYALVCLPLPDELGPDVGSGELVPSKVHSVAASAALARAHNAHVLEHIQRVHTLLKVDTNLTPDTMLLNSLMLAYARAGALDSVLGIWDQLRDYGWDSASVSIVIDALGRSGRENLVRARLFWDMMRRRYGRRLTANNYTSWVEALCRLGEFSEAERVVFVDMKDHVRPSEKTLRTLVSFAWRVGKQAQVLEAVKKQFPDKDLMLDRTSGDDIIRWRVAGVGRQQIDVNGKLVGCGIPEQSPQYPCFFSSLAARVPSGIVRAVSRAISSPLGQFFARANELSDAIQHSSTIIVERLCGRHEAFVILRSTLTSMDPFPSAGTLFAPLALSRRKSNSPMPTRPDAPDDPFFSPMAQAAPIPHTSVPFAPTELAVLQRWSQVYHSHRARCPMGPPPGMPAAVYEIFERLGGTFGQTSDSQDDTSQNTDDPEAFRPEAWATDQATPALYRSPNGDASSSSPTDTVRSGPRPAHVFAAGVRMGSSPSYGALDQHMRALELKRGMKRNAAGHARSKMNRTASAPVRAPTGAKSTSPLLAKSSSPPRHSSPLVGLALAPDTQPAESAHQPLAAQSEQSVLYDADQSGFDIQGRDNQEAQDGDKSVAFAPAAASAPAVAKSTAQGISVAAVLAAAVPKEKGKSRASVSASDRTDPNTMPDRNDPNVTIIDDPAALRGMRYEDFEPHMFIGREALGNEYPRNLEPGAGHERIRCLLCKCGYAGPNGRSMWRRHVSQKHVILLAGKRGTVAKKKEGIPDEAAVISTYMEKRERTLASKKRYASKKRMDQKLDRLAAQGFDVSKMAADDDAKLDGLDGLDEDDGDDEGDEIEEQPQMMPLQDVPPNSSEGIKPKLRLKPLAKPDAAASGSENALPPSSPLSPVPATSASISPSEPAHPGPTFSFNTPGPANPYLFSPFDDDHRRGFGVLGKAFGDDETVLGKPFNDEIKLGGGKRVRAFKSTVRLDDDAFPLLGSTLALSSPVRIGRSRSVGAVESPTRASGGDGVDLGETGSEPETPRTNAAKVAARRLQLFALESPIANVTPMRRAPPRGTLSRSLTTPVMSTALGSHATMLMGLGQTPLADGEEELARALGLAPDIGRHRHHEWSEESPVRKRKRGPNTPFPIYPSSRLRESEILVDELWPSSPFVINTPAPAPKRARKAKEDAMDNYANEMIAGDLMVESS</sequence>
<evidence type="ECO:0000256" key="1">
    <source>
        <dbReference type="PROSITE-ProRule" id="PRU00708"/>
    </source>
</evidence>
<dbReference type="InterPro" id="IPR051114">
    <property type="entry name" value="Mito_RNA_Proc_CCM1"/>
</dbReference>
<feature type="compositionally biased region" description="Polar residues" evidence="2">
    <location>
        <begin position="1264"/>
        <end position="1279"/>
    </location>
</feature>
<comment type="caution">
    <text evidence="3">The sequence shown here is derived from an EMBL/GenBank/DDBJ whole genome shotgun (WGS) entry which is preliminary data.</text>
</comment>
<feature type="compositionally biased region" description="Low complexity" evidence="2">
    <location>
        <begin position="1151"/>
        <end position="1163"/>
    </location>
</feature>
<keyword evidence="4" id="KW-1185">Reference proteome</keyword>
<reference evidence="3 4" key="1">
    <citation type="journal article" date="2019" name="Fungal Biol. Biotechnol.">
        <title>Draft genome sequence of fastidious pathogen Ceratobasidium theobromae, which causes vascular-streak dieback in Theobroma cacao.</title>
        <authorList>
            <person name="Ali S.S."/>
            <person name="Asman A."/>
            <person name="Shao J."/>
            <person name="Firmansyah A.P."/>
            <person name="Susilo A.W."/>
            <person name="Rosmana A."/>
            <person name="McMahon P."/>
            <person name="Junaid M."/>
            <person name="Guest D."/>
            <person name="Kheng T.Y."/>
            <person name="Meinhardt L.W."/>
            <person name="Bailey B.A."/>
        </authorList>
    </citation>
    <scope>NUCLEOTIDE SEQUENCE [LARGE SCALE GENOMIC DNA]</scope>
    <source>
        <strain evidence="3 4">CT2</strain>
    </source>
</reference>
<feature type="region of interest" description="Disordered" evidence="2">
    <location>
        <begin position="1370"/>
        <end position="1398"/>
    </location>
</feature>
<gene>
    <name evidence="3" type="ORF">CTheo_1521</name>
</gene>
<dbReference type="EMBL" id="SSOP01000013">
    <property type="protein sequence ID" value="KAB5595060.1"/>
    <property type="molecule type" value="Genomic_DNA"/>
</dbReference>
<dbReference type="PANTHER" id="PTHR47934">
    <property type="entry name" value="PENTATRICOPEPTIDE REPEAT-CONTAINING PROTEIN PET309, MITOCHONDRIAL"/>
    <property type="match status" value="1"/>
</dbReference>
<dbReference type="GO" id="GO:0003729">
    <property type="term" value="F:mRNA binding"/>
    <property type="evidence" value="ECO:0007669"/>
    <property type="project" value="TreeGrafter"/>
</dbReference>
<feature type="region of interest" description="Disordered" evidence="2">
    <location>
        <begin position="1241"/>
        <end position="1286"/>
    </location>
</feature>
<dbReference type="InterPro" id="IPR002885">
    <property type="entry name" value="PPR_rpt"/>
</dbReference>
<dbReference type="Proteomes" id="UP000383932">
    <property type="component" value="Unassembled WGS sequence"/>
</dbReference>
<dbReference type="Pfam" id="PF01535">
    <property type="entry name" value="PPR"/>
    <property type="match status" value="2"/>
</dbReference>